<dbReference type="PANTHER" id="PTHR36833:SF1">
    <property type="entry name" value="INTEGRAL MEMBRANE TRANSPORT PROTEIN"/>
    <property type="match status" value="1"/>
</dbReference>
<proteinExistence type="predicted"/>
<keyword evidence="1" id="KW-0472">Membrane</keyword>
<feature type="transmembrane region" description="Helical" evidence="1">
    <location>
        <begin position="26"/>
        <end position="47"/>
    </location>
</feature>
<dbReference type="PANTHER" id="PTHR36833">
    <property type="entry name" value="SLR0610 PROTEIN-RELATED"/>
    <property type="match status" value="1"/>
</dbReference>
<sequence>MARYASLYGLFLLQRFKVLLEYRLNFFIGASSTVFVQAAGIATLWVVMRQVPSLNGWSFDELLLVYGLLTASRSIEHMFADNLWTIGRQYIRSGGFDRFLVRPIDPLFHLLADRFNHDGIGNLVTGTLLVASAWASLGIPLLPLYVLYAVLAVLSGGAIFVALNLLTATTAFWIVESVPVTRAVHEMHEFAKYPLSMYHKGIQAALTWLIPYGFASFYPASYLLGRDVGWLAWAGPAVALVLLFVAYRFWLFGLRHYSGTGS</sequence>
<gene>
    <name evidence="2" type="ORF">Mterra_02910</name>
</gene>
<keyword evidence="1" id="KW-0812">Transmembrane</keyword>
<organism evidence="2 3">
    <name type="scientific">Calidithermus terrae</name>
    <dbReference type="NCBI Taxonomy" id="1408545"/>
    <lineage>
        <taxon>Bacteria</taxon>
        <taxon>Thermotogati</taxon>
        <taxon>Deinococcota</taxon>
        <taxon>Deinococci</taxon>
        <taxon>Thermales</taxon>
        <taxon>Thermaceae</taxon>
        <taxon>Calidithermus</taxon>
    </lineage>
</organism>
<accession>A0A399EB29</accession>
<dbReference type="AlphaFoldDB" id="A0A399EB29"/>
<dbReference type="RefSeq" id="WP_119315885.1">
    <property type="nucleotide sequence ID" value="NZ_QXDL01000144.1"/>
</dbReference>
<dbReference type="EMBL" id="QXDL01000144">
    <property type="protein sequence ID" value="RIH81897.1"/>
    <property type="molecule type" value="Genomic_DNA"/>
</dbReference>
<dbReference type="InterPro" id="IPR010390">
    <property type="entry name" value="ABC-2_transporter-like"/>
</dbReference>
<evidence type="ECO:0000256" key="1">
    <source>
        <dbReference type="SAM" id="Phobius"/>
    </source>
</evidence>
<protein>
    <submittedName>
        <fullName evidence="2">ABC-2 family transporter protein</fullName>
    </submittedName>
</protein>
<comment type="caution">
    <text evidence="2">The sequence shown here is derived from an EMBL/GenBank/DDBJ whole genome shotgun (WGS) entry which is preliminary data.</text>
</comment>
<keyword evidence="1" id="KW-1133">Transmembrane helix</keyword>
<reference evidence="2 3" key="1">
    <citation type="submission" date="2018-08" db="EMBL/GenBank/DDBJ databases">
        <title>Meiothermus terrae DSM 26712 genome sequencing project.</title>
        <authorList>
            <person name="Da Costa M.S."/>
            <person name="Albuquerque L."/>
            <person name="Raposo P."/>
            <person name="Froufe H.J.C."/>
            <person name="Barroso C.S."/>
            <person name="Egas C."/>
        </authorList>
    </citation>
    <scope>NUCLEOTIDE SEQUENCE [LARGE SCALE GENOMIC DNA]</scope>
    <source>
        <strain evidence="2 3">DSM 26712</strain>
    </source>
</reference>
<dbReference type="Proteomes" id="UP000265715">
    <property type="component" value="Unassembled WGS sequence"/>
</dbReference>
<feature type="transmembrane region" description="Helical" evidence="1">
    <location>
        <begin position="205"/>
        <end position="224"/>
    </location>
</feature>
<feature type="transmembrane region" description="Helical" evidence="1">
    <location>
        <begin position="120"/>
        <end position="139"/>
    </location>
</feature>
<feature type="transmembrane region" description="Helical" evidence="1">
    <location>
        <begin position="230"/>
        <end position="250"/>
    </location>
</feature>
<evidence type="ECO:0000313" key="3">
    <source>
        <dbReference type="Proteomes" id="UP000265715"/>
    </source>
</evidence>
<keyword evidence="3" id="KW-1185">Reference proteome</keyword>
<dbReference type="Pfam" id="PF06182">
    <property type="entry name" value="ABC2_membrane_6"/>
    <property type="match status" value="1"/>
</dbReference>
<name>A0A399EB29_9DEIN</name>
<feature type="transmembrane region" description="Helical" evidence="1">
    <location>
        <begin position="145"/>
        <end position="175"/>
    </location>
</feature>
<dbReference type="OrthoDB" id="9788195at2"/>
<evidence type="ECO:0000313" key="2">
    <source>
        <dbReference type="EMBL" id="RIH81897.1"/>
    </source>
</evidence>